<keyword evidence="3" id="KW-0732">Signal</keyword>
<dbReference type="EMBL" id="CAADRA010000902">
    <property type="protein sequence ID" value="VFT81287.1"/>
    <property type="molecule type" value="Genomic_DNA"/>
</dbReference>
<keyword evidence="2" id="KW-0812">Transmembrane</keyword>
<evidence type="ECO:0000256" key="3">
    <source>
        <dbReference type="SAM" id="SignalP"/>
    </source>
</evidence>
<name>A0A485KFH0_9STRA</name>
<evidence type="ECO:0000256" key="1">
    <source>
        <dbReference type="SAM" id="MobiDB-lite"/>
    </source>
</evidence>
<evidence type="ECO:0000313" key="5">
    <source>
        <dbReference type="EMBL" id="VFT81287.1"/>
    </source>
</evidence>
<keyword evidence="2" id="KW-1133">Transmembrane helix</keyword>
<sequence>MFNSFQTTQRTVLLLLVSSSIVLATPATTTAAPAANPQQPVGGGTTQTPLPSTTPDNHDGTVIVLVFGVLIVLLLLLGAAAVVWRSCYQRKAPGDAYESGVSTFRMRPFVSSIVLEDMMKAASRATQEHAVSVPNDSHATTVVLPCTPTRSIEISRPHLQGSISAMPPPPLPIVFPAQHIRSSELAYTGLGSSISSFVDSSSNILGGGSMRTDATTSAADSNILSTFRSRVPTSVIDEDDRRGDDSSCGDDAAVMMEGDQRPSSAHFDSESGDELGSPSSTAYTFACTSPDTMDLEAARCPDTPRNEPGMNQMEYYQWARTLAAAMAGRA</sequence>
<feature type="compositionally biased region" description="Polar residues" evidence="1">
    <location>
        <begin position="46"/>
        <end position="55"/>
    </location>
</feature>
<keyword evidence="2" id="KW-0472">Membrane</keyword>
<feature type="signal peptide" evidence="3">
    <location>
        <begin position="1"/>
        <end position="24"/>
    </location>
</feature>
<evidence type="ECO:0000313" key="6">
    <source>
        <dbReference type="Proteomes" id="UP000332933"/>
    </source>
</evidence>
<reference evidence="5 6" key="1">
    <citation type="submission" date="2019-03" db="EMBL/GenBank/DDBJ databases">
        <authorList>
            <person name="Gaulin E."/>
            <person name="Dumas B."/>
        </authorList>
    </citation>
    <scope>NUCLEOTIDE SEQUENCE [LARGE SCALE GENOMIC DNA]</scope>
    <source>
        <strain evidence="5">CBS 568.67</strain>
    </source>
</reference>
<gene>
    <name evidence="5" type="primary">Aste57867_4160</name>
    <name evidence="4" type="ORF">As57867_004149</name>
    <name evidence="5" type="ORF">ASTE57867_4160</name>
</gene>
<evidence type="ECO:0000313" key="4">
    <source>
        <dbReference type="EMBL" id="KAF0713908.1"/>
    </source>
</evidence>
<dbReference type="Proteomes" id="UP000332933">
    <property type="component" value="Unassembled WGS sequence"/>
</dbReference>
<feature type="chain" id="PRO_5036116027" evidence="3">
    <location>
        <begin position="25"/>
        <end position="330"/>
    </location>
</feature>
<dbReference type="AlphaFoldDB" id="A0A485KFH0"/>
<feature type="region of interest" description="Disordered" evidence="1">
    <location>
        <begin position="32"/>
        <end position="55"/>
    </location>
</feature>
<dbReference type="EMBL" id="VJMH01000902">
    <property type="protein sequence ID" value="KAF0713908.1"/>
    <property type="molecule type" value="Genomic_DNA"/>
</dbReference>
<evidence type="ECO:0000256" key="2">
    <source>
        <dbReference type="SAM" id="Phobius"/>
    </source>
</evidence>
<feature type="region of interest" description="Disordered" evidence="1">
    <location>
        <begin position="231"/>
        <end position="282"/>
    </location>
</feature>
<organism evidence="5 6">
    <name type="scientific">Aphanomyces stellatus</name>
    <dbReference type="NCBI Taxonomy" id="120398"/>
    <lineage>
        <taxon>Eukaryota</taxon>
        <taxon>Sar</taxon>
        <taxon>Stramenopiles</taxon>
        <taxon>Oomycota</taxon>
        <taxon>Saprolegniomycetes</taxon>
        <taxon>Saprolegniales</taxon>
        <taxon>Verrucalvaceae</taxon>
        <taxon>Aphanomyces</taxon>
    </lineage>
</organism>
<reference evidence="4" key="2">
    <citation type="submission" date="2019-06" db="EMBL/GenBank/DDBJ databases">
        <title>Genomics analysis of Aphanomyces spp. identifies a new class of oomycete effector associated with host adaptation.</title>
        <authorList>
            <person name="Gaulin E."/>
        </authorList>
    </citation>
    <scope>NUCLEOTIDE SEQUENCE</scope>
    <source>
        <strain evidence="4">CBS 578.67</strain>
    </source>
</reference>
<accession>A0A485KFH0</accession>
<keyword evidence="6" id="KW-1185">Reference proteome</keyword>
<feature type="transmembrane region" description="Helical" evidence="2">
    <location>
        <begin position="62"/>
        <end position="84"/>
    </location>
</feature>
<proteinExistence type="predicted"/>
<protein>
    <submittedName>
        <fullName evidence="5">Aste57867_4160 protein</fullName>
    </submittedName>
</protein>